<reference evidence="2 3" key="1">
    <citation type="submission" date="2019-03" db="EMBL/GenBank/DDBJ databases">
        <title>Genomic Encyclopedia of Type Strains, Phase IV (KMG-IV): sequencing the most valuable type-strain genomes for metagenomic binning, comparative biology and taxonomic classification.</title>
        <authorList>
            <person name="Goeker M."/>
        </authorList>
    </citation>
    <scope>NUCLEOTIDE SEQUENCE [LARGE SCALE GENOMIC DNA]</scope>
    <source>
        <strain evidence="2 3">DSM 102940</strain>
    </source>
</reference>
<sequence>MLNNNEKYLIVFSSNYHGYYIEQMFKRGEINNTFRKAPRAIAKSCHSAIYIQEQDLEKALGLLKKSRVSPQGVYEIIRRGSLVDYKKLSMNKV</sequence>
<comment type="caution">
    <text evidence="2">The sequence shown here is derived from an EMBL/GenBank/DDBJ whole genome shotgun (WGS) entry which is preliminary data.</text>
</comment>
<dbReference type="AlphaFoldDB" id="A0A4R2L598"/>
<accession>A0A4R2L598</accession>
<gene>
    <name evidence="2" type="ORF">EV214_10397</name>
</gene>
<dbReference type="Proteomes" id="UP000294919">
    <property type="component" value="Unassembled WGS sequence"/>
</dbReference>
<feature type="domain" description="Putative Se/S carrier protein-like" evidence="1">
    <location>
        <begin position="7"/>
        <end position="75"/>
    </location>
</feature>
<protein>
    <submittedName>
        <fullName evidence="2">Uncharacterized protein DUF3343</fullName>
    </submittedName>
</protein>
<dbReference type="EMBL" id="SLWV01000003">
    <property type="protein sequence ID" value="TCO79046.1"/>
    <property type="molecule type" value="Genomic_DNA"/>
</dbReference>
<name>A0A4R2L598_9FIRM</name>
<keyword evidence="3" id="KW-1185">Reference proteome</keyword>
<dbReference type="Pfam" id="PF11823">
    <property type="entry name" value="Se_S_carrier"/>
    <property type="match status" value="1"/>
</dbReference>
<dbReference type="InterPro" id="IPR021778">
    <property type="entry name" value="Se/S_carrier-like"/>
</dbReference>
<evidence type="ECO:0000259" key="1">
    <source>
        <dbReference type="Pfam" id="PF11823"/>
    </source>
</evidence>
<proteinExistence type="predicted"/>
<evidence type="ECO:0000313" key="3">
    <source>
        <dbReference type="Proteomes" id="UP000294919"/>
    </source>
</evidence>
<evidence type="ECO:0000313" key="2">
    <source>
        <dbReference type="EMBL" id="TCO79046.1"/>
    </source>
</evidence>
<organism evidence="2 3">
    <name type="scientific">Marinisporobacter balticus</name>
    <dbReference type="NCBI Taxonomy" id="2018667"/>
    <lineage>
        <taxon>Bacteria</taxon>
        <taxon>Bacillati</taxon>
        <taxon>Bacillota</taxon>
        <taxon>Clostridia</taxon>
        <taxon>Peptostreptococcales</taxon>
        <taxon>Thermotaleaceae</taxon>
        <taxon>Marinisporobacter</taxon>
    </lineage>
</organism>